<evidence type="ECO:0000256" key="1">
    <source>
        <dbReference type="SAM" id="MobiDB-lite"/>
    </source>
</evidence>
<name>A0AAN8SYT4_SOLBU</name>
<keyword evidence="3" id="KW-1185">Reference proteome</keyword>
<proteinExistence type="predicted"/>
<feature type="compositionally biased region" description="Polar residues" evidence="1">
    <location>
        <begin position="1"/>
        <end position="13"/>
    </location>
</feature>
<dbReference type="Proteomes" id="UP001371456">
    <property type="component" value="Unassembled WGS sequence"/>
</dbReference>
<dbReference type="InterPro" id="IPR012340">
    <property type="entry name" value="NA-bd_OB-fold"/>
</dbReference>
<dbReference type="SUPFAM" id="SSF50249">
    <property type="entry name" value="Nucleic acid-binding proteins"/>
    <property type="match status" value="1"/>
</dbReference>
<evidence type="ECO:0000313" key="2">
    <source>
        <dbReference type="EMBL" id="KAK6776419.1"/>
    </source>
</evidence>
<organism evidence="2 3">
    <name type="scientific">Solanum bulbocastanum</name>
    <name type="common">Wild potato</name>
    <dbReference type="NCBI Taxonomy" id="147425"/>
    <lineage>
        <taxon>Eukaryota</taxon>
        <taxon>Viridiplantae</taxon>
        <taxon>Streptophyta</taxon>
        <taxon>Embryophyta</taxon>
        <taxon>Tracheophyta</taxon>
        <taxon>Spermatophyta</taxon>
        <taxon>Magnoliopsida</taxon>
        <taxon>eudicotyledons</taxon>
        <taxon>Gunneridae</taxon>
        <taxon>Pentapetalae</taxon>
        <taxon>asterids</taxon>
        <taxon>lamiids</taxon>
        <taxon>Solanales</taxon>
        <taxon>Solanaceae</taxon>
        <taxon>Solanoideae</taxon>
        <taxon>Solaneae</taxon>
        <taxon>Solanum</taxon>
    </lineage>
</organism>
<dbReference type="Gene3D" id="2.40.50.140">
    <property type="entry name" value="Nucleic acid-binding proteins"/>
    <property type="match status" value="1"/>
</dbReference>
<gene>
    <name evidence="2" type="ORF">RDI58_027420</name>
</gene>
<dbReference type="AlphaFoldDB" id="A0AAN8SYT4"/>
<protein>
    <submittedName>
        <fullName evidence="2">Uncharacterized protein</fullName>
    </submittedName>
</protein>
<comment type="caution">
    <text evidence="2">The sequence shown here is derived from an EMBL/GenBank/DDBJ whole genome shotgun (WGS) entry which is preliminary data.</text>
</comment>
<evidence type="ECO:0000313" key="3">
    <source>
        <dbReference type="Proteomes" id="UP001371456"/>
    </source>
</evidence>
<reference evidence="2 3" key="1">
    <citation type="submission" date="2024-02" db="EMBL/GenBank/DDBJ databases">
        <title>de novo genome assembly of Solanum bulbocastanum strain 11H21.</title>
        <authorList>
            <person name="Hosaka A.J."/>
        </authorList>
    </citation>
    <scope>NUCLEOTIDE SEQUENCE [LARGE SCALE GENOMIC DNA]</scope>
    <source>
        <tissue evidence="2">Young leaves</tissue>
    </source>
</reference>
<feature type="region of interest" description="Disordered" evidence="1">
    <location>
        <begin position="1"/>
        <end position="27"/>
    </location>
</feature>
<accession>A0AAN8SYT4</accession>
<sequence>MNPESSNNNSQTNPRKRPLVEEPNNDKQPITLNSMVVAIDHNNLFYTVCSICEKTLPDPSPNTHIPNSSSSSSSIPFCKNCNFNSASSGSKRLFRVLMSIATEKRVVVVIMFDRAARVLFGCSADEFFDFAKTHPFAAASAGNALEGEMMRITLSQPKNGNARHLRVVSVFPLRTDQKCMGQVYGRSNWRNFLQVWYVDTVCFRARGIGDLDPVYQLGLYLAELVKHTGPVGLYQSLRNRGIVPAVYLKVYPLTVKI</sequence>
<dbReference type="EMBL" id="JBANQN010000011">
    <property type="protein sequence ID" value="KAK6776419.1"/>
    <property type="molecule type" value="Genomic_DNA"/>
</dbReference>